<organism evidence="1">
    <name type="scientific">marine sediment metagenome</name>
    <dbReference type="NCBI Taxonomy" id="412755"/>
    <lineage>
        <taxon>unclassified sequences</taxon>
        <taxon>metagenomes</taxon>
        <taxon>ecological metagenomes</taxon>
    </lineage>
</organism>
<reference evidence="1" key="1">
    <citation type="journal article" date="2014" name="Front. Microbiol.">
        <title>High frequency of phylogenetically diverse reductive dehalogenase-homologous genes in deep subseafloor sedimentary metagenomes.</title>
        <authorList>
            <person name="Kawai M."/>
            <person name="Futagami T."/>
            <person name="Toyoda A."/>
            <person name="Takaki Y."/>
            <person name="Nishi S."/>
            <person name="Hori S."/>
            <person name="Arai W."/>
            <person name="Tsubouchi T."/>
            <person name="Morono Y."/>
            <person name="Uchiyama I."/>
            <person name="Ito T."/>
            <person name="Fujiyama A."/>
            <person name="Inagaki F."/>
            <person name="Takami H."/>
        </authorList>
    </citation>
    <scope>NUCLEOTIDE SEQUENCE</scope>
    <source>
        <strain evidence="1">Expedition CK06-06</strain>
    </source>
</reference>
<evidence type="ECO:0000313" key="1">
    <source>
        <dbReference type="EMBL" id="GAG45204.1"/>
    </source>
</evidence>
<proteinExistence type="predicted"/>
<name>X0XPV3_9ZZZZ</name>
<dbReference type="EMBL" id="BARS01058072">
    <property type="protein sequence ID" value="GAG45204.1"/>
    <property type="molecule type" value="Genomic_DNA"/>
</dbReference>
<accession>X0XPV3</accession>
<gene>
    <name evidence="1" type="ORF">S01H1_84868</name>
</gene>
<protein>
    <submittedName>
        <fullName evidence="1">Uncharacterized protein</fullName>
    </submittedName>
</protein>
<sequence>MVRVAQKDTTKYPKDDLGPLQGSFVMDWTQSERVATYLADELRSHDMDGAVWIADITATGKVLRQGLPVAEILGKYQEALHNDRPFGIPLVF</sequence>
<dbReference type="AlphaFoldDB" id="X0XPV3"/>
<comment type="caution">
    <text evidence="1">The sequence shown here is derived from an EMBL/GenBank/DDBJ whole genome shotgun (WGS) entry which is preliminary data.</text>
</comment>